<evidence type="ECO:0000313" key="5">
    <source>
        <dbReference type="Proteomes" id="UP000557344"/>
    </source>
</evidence>
<feature type="region of interest" description="Disordered" evidence="1">
    <location>
        <begin position="18"/>
        <end position="41"/>
    </location>
</feature>
<evidence type="ECO:0000256" key="1">
    <source>
        <dbReference type="SAM" id="MobiDB-lite"/>
    </source>
</evidence>
<evidence type="ECO:0000313" key="3">
    <source>
        <dbReference type="EMBL" id="MBB4538955.1"/>
    </source>
</evidence>
<organism evidence="2 5">
    <name type="scientific">Rhizobium etli</name>
    <dbReference type="NCBI Taxonomy" id="29449"/>
    <lineage>
        <taxon>Bacteria</taxon>
        <taxon>Pseudomonadati</taxon>
        <taxon>Pseudomonadota</taxon>
        <taxon>Alphaproteobacteria</taxon>
        <taxon>Hyphomicrobiales</taxon>
        <taxon>Rhizobiaceae</taxon>
        <taxon>Rhizobium/Agrobacterium group</taxon>
        <taxon>Rhizobium</taxon>
    </lineage>
</organism>
<reference evidence="4 5" key="1">
    <citation type="submission" date="2020-08" db="EMBL/GenBank/DDBJ databases">
        <title>Genomic Encyclopedia of Type Strains, Phase IV (KMG-V): Genome sequencing to study the core and pangenomes of soil and plant-associated prokaryotes.</title>
        <authorList>
            <person name="Whitman W."/>
        </authorList>
    </citation>
    <scope>NUCLEOTIDE SEQUENCE [LARGE SCALE GENOMIC DNA]</scope>
    <source>
        <strain evidence="2 5">SEMIA 471</strain>
        <strain evidence="3 4">SEMIA 489</strain>
    </source>
</reference>
<name>A0A7W6VH82_RHIET</name>
<dbReference type="EMBL" id="JACIHU010000017">
    <property type="protein sequence ID" value="MBB4483127.1"/>
    <property type="molecule type" value="Genomic_DNA"/>
</dbReference>
<gene>
    <name evidence="2" type="ORF">GGE46_005746</name>
    <name evidence="3" type="ORF">GGE57_005742</name>
</gene>
<dbReference type="Proteomes" id="UP000557344">
    <property type="component" value="Unassembled WGS sequence"/>
</dbReference>
<sequence length="41" mass="4299">MSKNIVVIGDVGELARPLSRREKTGSSAVNSEDLPAAEVMA</sequence>
<dbReference type="Proteomes" id="UP000523431">
    <property type="component" value="Unassembled WGS sequence"/>
</dbReference>
<accession>A0A7W6VH82</accession>
<dbReference type="AlphaFoldDB" id="A0A7W6VH82"/>
<comment type="caution">
    <text evidence="2">The sequence shown here is derived from an EMBL/GenBank/DDBJ whole genome shotgun (WGS) entry which is preliminary data.</text>
</comment>
<protein>
    <submittedName>
        <fullName evidence="2">Uncharacterized protein</fullName>
    </submittedName>
</protein>
<evidence type="ECO:0000313" key="2">
    <source>
        <dbReference type="EMBL" id="MBB4483127.1"/>
    </source>
</evidence>
<proteinExistence type="predicted"/>
<dbReference type="RefSeq" id="WP_281421730.1">
    <property type="nucleotide sequence ID" value="NZ_JACIHU010000017.1"/>
</dbReference>
<evidence type="ECO:0000313" key="4">
    <source>
        <dbReference type="Proteomes" id="UP000523431"/>
    </source>
</evidence>
<dbReference type="EMBL" id="JACIID010000017">
    <property type="protein sequence ID" value="MBB4538955.1"/>
    <property type="molecule type" value="Genomic_DNA"/>
</dbReference>